<reference evidence="7 8" key="1">
    <citation type="journal article" date="2018" name="Plant J.">
        <title>Genome sequences of Chlorella sorokiniana UTEX 1602 and Micractinium conductrix SAG 241.80: implications to maltose excretion by a green alga.</title>
        <authorList>
            <person name="Arriola M.B."/>
            <person name="Velmurugan N."/>
            <person name="Zhang Y."/>
            <person name="Plunkett M.H."/>
            <person name="Hondzo H."/>
            <person name="Barney B.M."/>
        </authorList>
    </citation>
    <scope>NUCLEOTIDE SEQUENCE [LARGE SCALE GENOMIC DNA]</scope>
    <source>
        <strain evidence="8">UTEX 1602</strain>
    </source>
</reference>
<comment type="caution">
    <text evidence="7">The sequence shown here is derived from an EMBL/GenBank/DDBJ whole genome shotgun (WGS) entry which is preliminary data.</text>
</comment>
<evidence type="ECO:0000256" key="4">
    <source>
        <dbReference type="SAM" id="Coils"/>
    </source>
</evidence>
<feature type="region of interest" description="Disordered" evidence="5">
    <location>
        <begin position="114"/>
        <end position="134"/>
    </location>
</feature>
<evidence type="ECO:0000256" key="2">
    <source>
        <dbReference type="ARBA" id="ARBA00022771"/>
    </source>
</evidence>
<accession>A0A2P6TQ61</accession>
<evidence type="ECO:0000259" key="6">
    <source>
        <dbReference type="Pfam" id="PF01753"/>
    </source>
</evidence>
<evidence type="ECO:0000256" key="1">
    <source>
        <dbReference type="ARBA" id="ARBA00022723"/>
    </source>
</evidence>
<keyword evidence="4" id="KW-0175">Coiled coil</keyword>
<evidence type="ECO:0000256" key="5">
    <source>
        <dbReference type="SAM" id="MobiDB-lite"/>
    </source>
</evidence>
<sequence>MAAVPDDREVLDRGRVAAEAGPLAAALLGTGSSPWLGVSLDRTSRSRPWRCHYPAQGTARPAAYFANELEAAAWSFVQHHTALLPQLLALQLTYEPLRAVQRYARLLAAPLQAAQRAAPPQQHPAQHPQPQQRGTGPLVLQLLLDATLLPAEPARDPPPPPDEPPQLTAQQDMARRLVLHRRRALTVLATLAADQLLPDSVLLPVQTHCLLGLSLAAACALYDALAAAAGLPGWRQGHLDHVLPLALTCAQTQLGKALTLRNLRPLLAAVNMAIGSRGKSRVQGRTAAGLPPLLRNLPGGQLAGLAESQQVIAAAEEEAQQHEAVLEAELQRRGHDPAACSCGPCRLVAAPDQPFVSQAQADEVLQQQFGALWICAGAVGRIMAAEREPDYMQPWAMSAYLRHGATGCSELYLPLVPPTDGYGAGMGAQLADEVAQRAVRRYMQLAERQRLAADLAPLPEAEAAAAEAALRGHLRRALMARRRGEEAEERELDPAEEAAELAWAAEWEGDEAAAAEAAAAAAAAAQPAAVAAAAAEVAAQPAAEAAVAAAVQPQAPPQTPEAAEQERQQQVREQAVQQLQQRRAAQQAQAEQQAEQQGGFRPPTMRQPQQQAQQQQPQQPPQQAQQRLAGVHHSKSRRPSLAHRSPSMDGMESFLSGLSGLPYFSPFSCINMSGTCATSRILQTRWMGCSTVTVERKCKRRHGSPRCMMGPCTAYCGADRFVRGRPHAPATGETLQQPLAQQAAEHGRQLFCLLRYIGFAPCCEPSAVLPQGLLEETPLPAERCVGFTQVDAASFRPALLPRVLSKVDAIIARDESLAESIEEYRKEFRDAQGITPQQLRQSVELPPDSEKGRAARAARAAAPRTLTFCKHCKQSAEEAGVQELLRCARCKIERYCSRDCQAPVTTPFLDNLLGGKPQLTKKQANMVAGAWNMTSHVRLDGPIVDKQLIAAFNATAGDLQTADAQAAIEDALVSSTVRSVFWVPGVDTKTGMFAGYTLLSLPGVALGQADGSVLLQAAGSEDTGIATSVVKGDRLVRLWLEGLEVVKRNTTDYQDGITAQHYTGHPEILDNQAVGVLEYEKLPESEAKAVAEQVVKEVEKWWA</sequence>
<protein>
    <recommendedName>
        <fullName evidence="6">MYND-type domain-containing protein</fullName>
    </recommendedName>
</protein>
<feature type="region of interest" description="Disordered" evidence="5">
    <location>
        <begin position="550"/>
        <end position="650"/>
    </location>
</feature>
<feature type="compositionally biased region" description="Low complexity" evidence="5">
    <location>
        <begin position="571"/>
        <end position="597"/>
    </location>
</feature>
<dbReference type="OrthoDB" id="521059at2759"/>
<feature type="coiled-coil region" evidence="4">
    <location>
        <begin position="305"/>
        <end position="332"/>
    </location>
</feature>
<evidence type="ECO:0000256" key="3">
    <source>
        <dbReference type="ARBA" id="ARBA00022833"/>
    </source>
</evidence>
<keyword evidence="3" id="KW-0862">Zinc</keyword>
<dbReference type="Pfam" id="PF01753">
    <property type="entry name" value="zf-MYND"/>
    <property type="match status" value="1"/>
</dbReference>
<keyword evidence="8" id="KW-1185">Reference proteome</keyword>
<evidence type="ECO:0000313" key="7">
    <source>
        <dbReference type="EMBL" id="PRW56171.1"/>
    </source>
</evidence>
<dbReference type="GO" id="GO:0008270">
    <property type="term" value="F:zinc ion binding"/>
    <property type="evidence" value="ECO:0007669"/>
    <property type="project" value="UniProtKB-KW"/>
</dbReference>
<dbReference type="Gene3D" id="6.10.140.2220">
    <property type="match status" value="1"/>
</dbReference>
<feature type="domain" description="MYND-type" evidence="6">
    <location>
        <begin position="869"/>
        <end position="902"/>
    </location>
</feature>
<keyword evidence="2" id="KW-0863">Zinc-finger</keyword>
<dbReference type="Proteomes" id="UP000239899">
    <property type="component" value="Unassembled WGS sequence"/>
</dbReference>
<name>A0A2P6TQ61_CHLSO</name>
<proteinExistence type="predicted"/>
<dbReference type="STRING" id="3076.A0A2P6TQ61"/>
<dbReference type="EMBL" id="LHPG02000009">
    <property type="protein sequence ID" value="PRW56171.1"/>
    <property type="molecule type" value="Genomic_DNA"/>
</dbReference>
<dbReference type="InterPro" id="IPR002893">
    <property type="entry name" value="Znf_MYND"/>
</dbReference>
<dbReference type="AlphaFoldDB" id="A0A2P6TQ61"/>
<keyword evidence="1" id="KW-0479">Metal-binding</keyword>
<organism evidence="7 8">
    <name type="scientific">Chlorella sorokiniana</name>
    <name type="common">Freshwater green alga</name>
    <dbReference type="NCBI Taxonomy" id="3076"/>
    <lineage>
        <taxon>Eukaryota</taxon>
        <taxon>Viridiplantae</taxon>
        <taxon>Chlorophyta</taxon>
        <taxon>core chlorophytes</taxon>
        <taxon>Trebouxiophyceae</taxon>
        <taxon>Chlorellales</taxon>
        <taxon>Chlorellaceae</taxon>
        <taxon>Chlorella clade</taxon>
        <taxon>Chlorella</taxon>
    </lineage>
</organism>
<feature type="compositionally biased region" description="Low complexity" evidence="5">
    <location>
        <begin position="607"/>
        <end position="626"/>
    </location>
</feature>
<gene>
    <name evidence="7" type="ORF">C2E21_5042</name>
</gene>
<dbReference type="SUPFAM" id="SSF144232">
    <property type="entry name" value="HIT/MYND zinc finger-like"/>
    <property type="match status" value="1"/>
</dbReference>
<feature type="compositionally biased region" description="Basic residues" evidence="5">
    <location>
        <begin position="630"/>
        <end position="641"/>
    </location>
</feature>
<evidence type="ECO:0000313" key="8">
    <source>
        <dbReference type="Proteomes" id="UP000239899"/>
    </source>
</evidence>